<dbReference type="PANTHER" id="PTHR38589">
    <property type="entry name" value="BLR0621 PROTEIN"/>
    <property type="match status" value="1"/>
</dbReference>
<sequence length="272" mass="29395">MRASTLARLAPARRGTFRRWWMPACGALIGALSAIGHAATAEAWRDARQMVVVVTDGWNADRGSLQAFAREGDGRWRPVGAPAPVTIGQHGAAWGLGLAATHPADGPLKREGDGRSPAGVFRIGMAFGYAPRADTALPYRALGADDWCVDVGTSPHYNRIVDAAVVGKAAVAGASEPMRRDLHFAGDQRYRLGFVIEHNAQQRPNAGSCIFAHLWAAPDDATVGCTAMAADTMRRLLAWLKPQKRPVFVLLPRRTYAALQADWQLPVLKDDR</sequence>
<evidence type="ECO:0000313" key="2">
    <source>
        <dbReference type="EMBL" id="BBD80920.1"/>
    </source>
</evidence>
<gene>
    <name evidence="2" type="ORF">ALSL_2295</name>
</gene>
<accession>A0A2Z6E711</accession>
<evidence type="ECO:0000256" key="1">
    <source>
        <dbReference type="SAM" id="SignalP"/>
    </source>
</evidence>
<name>A0A2Z6E711_9GAMM</name>
<protein>
    <submittedName>
        <fullName evidence="2">Gll0911 protein</fullName>
    </submittedName>
</protein>
<keyword evidence="1" id="KW-0732">Signal</keyword>
<dbReference type="EMBL" id="AP018560">
    <property type="protein sequence ID" value="BBD80920.1"/>
    <property type="molecule type" value="Genomic_DNA"/>
</dbReference>
<feature type="chain" id="PRO_5016291784" evidence="1">
    <location>
        <begin position="39"/>
        <end position="272"/>
    </location>
</feature>
<organism evidence="2 3">
    <name type="scientific">Aerosticca soli</name>
    <dbReference type="NCBI Taxonomy" id="2010829"/>
    <lineage>
        <taxon>Bacteria</taxon>
        <taxon>Pseudomonadati</taxon>
        <taxon>Pseudomonadota</taxon>
        <taxon>Gammaproteobacteria</taxon>
        <taxon>Lysobacterales</taxon>
        <taxon>Rhodanobacteraceae</taxon>
        <taxon>Aerosticca</taxon>
    </lineage>
</organism>
<dbReference type="Proteomes" id="UP000270530">
    <property type="component" value="Chromosome"/>
</dbReference>
<reference evidence="3" key="1">
    <citation type="submission" date="2018-04" db="EMBL/GenBank/DDBJ databases">
        <authorList>
            <person name="Watanabe M."/>
            <person name="Kojima H."/>
        </authorList>
    </citation>
    <scope>NUCLEOTIDE SEQUENCE [LARGE SCALE GENOMIC DNA]</scope>
    <source>
        <strain evidence="3">Dysh456</strain>
    </source>
</reference>
<proteinExistence type="predicted"/>
<dbReference type="PANTHER" id="PTHR38589:SF1">
    <property type="entry name" value="BLR0621 PROTEIN"/>
    <property type="match status" value="1"/>
</dbReference>
<keyword evidence="3" id="KW-1185">Reference proteome</keyword>
<evidence type="ECO:0000313" key="3">
    <source>
        <dbReference type="Proteomes" id="UP000270530"/>
    </source>
</evidence>
<dbReference type="AlphaFoldDB" id="A0A2Z6E711"/>
<dbReference type="KEGG" id="rbd:ALSL_2295"/>
<feature type="signal peptide" evidence="1">
    <location>
        <begin position="1"/>
        <end position="38"/>
    </location>
</feature>
<reference evidence="3" key="2">
    <citation type="submission" date="2018-06" db="EMBL/GenBank/DDBJ databases">
        <title>Genome sequence of Rhodanobacteraceae bacterium strain Dysh456.</title>
        <authorList>
            <person name="Fukui M."/>
        </authorList>
    </citation>
    <scope>NUCLEOTIDE SEQUENCE [LARGE SCALE GENOMIC DNA]</scope>
    <source>
        <strain evidence="3">Dysh456</strain>
    </source>
</reference>